<dbReference type="AlphaFoldDB" id="A0A6C0CFE3"/>
<organism evidence="1">
    <name type="scientific">viral metagenome</name>
    <dbReference type="NCBI Taxonomy" id="1070528"/>
    <lineage>
        <taxon>unclassified sequences</taxon>
        <taxon>metagenomes</taxon>
        <taxon>organismal metagenomes</taxon>
    </lineage>
</organism>
<evidence type="ECO:0000313" key="1">
    <source>
        <dbReference type="EMBL" id="QHT02295.1"/>
    </source>
</evidence>
<name>A0A6C0CFE3_9ZZZZ</name>
<proteinExistence type="predicted"/>
<sequence length="71" mass="8553">MSNPRWMMEPDFEEDEDADYDYSDAGFEEDNLYYKTNGGSVCTVCMGGNYVRKIYIEEEEDYYEEDEDYDY</sequence>
<protein>
    <submittedName>
        <fullName evidence="1">Uncharacterized protein</fullName>
    </submittedName>
</protein>
<dbReference type="EMBL" id="MN739392">
    <property type="protein sequence ID" value="QHT02295.1"/>
    <property type="molecule type" value="Genomic_DNA"/>
</dbReference>
<reference evidence="1" key="1">
    <citation type="journal article" date="2020" name="Nature">
        <title>Giant virus diversity and host interactions through global metagenomics.</title>
        <authorList>
            <person name="Schulz F."/>
            <person name="Roux S."/>
            <person name="Paez-Espino D."/>
            <person name="Jungbluth S."/>
            <person name="Walsh D.A."/>
            <person name="Denef V.J."/>
            <person name="McMahon K.D."/>
            <person name="Konstantinidis K.T."/>
            <person name="Eloe-Fadrosh E.A."/>
            <person name="Kyrpides N.C."/>
            <person name="Woyke T."/>
        </authorList>
    </citation>
    <scope>NUCLEOTIDE SEQUENCE</scope>
    <source>
        <strain evidence="1">GVMAG-M-3300020565-3</strain>
    </source>
</reference>
<accession>A0A6C0CFE3</accession>